<dbReference type="AlphaFoldDB" id="A0A7T8QTD6"/>
<sequence length="50" mass="5863">IILITVIPRHFAVHLSQIRYFADFHNTVGMCEQKVRMQRPSLKSSETVYT</sequence>
<dbReference type="Proteomes" id="UP000595437">
    <property type="component" value="Chromosome 4"/>
</dbReference>
<proteinExistence type="predicted"/>
<protein>
    <submittedName>
        <fullName evidence="1">Uncharacterized protein</fullName>
    </submittedName>
</protein>
<evidence type="ECO:0000313" key="1">
    <source>
        <dbReference type="EMBL" id="QQP54350.1"/>
    </source>
</evidence>
<feature type="non-terminal residue" evidence="1">
    <location>
        <position position="1"/>
    </location>
</feature>
<keyword evidence="2" id="KW-1185">Reference proteome</keyword>
<evidence type="ECO:0000313" key="2">
    <source>
        <dbReference type="Proteomes" id="UP000595437"/>
    </source>
</evidence>
<name>A0A7T8QTD6_CALRO</name>
<reference evidence="2" key="1">
    <citation type="submission" date="2021-01" db="EMBL/GenBank/DDBJ databases">
        <title>Caligus Genome Assembly.</title>
        <authorList>
            <person name="Gallardo-Escarate C."/>
        </authorList>
    </citation>
    <scope>NUCLEOTIDE SEQUENCE [LARGE SCALE GENOMIC DNA]</scope>
</reference>
<organism evidence="1 2">
    <name type="scientific">Caligus rogercresseyi</name>
    <name type="common">Sea louse</name>
    <dbReference type="NCBI Taxonomy" id="217165"/>
    <lineage>
        <taxon>Eukaryota</taxon>
        <taxon>Metazoa</taxon>
        <taxon>Ecdysozoa</taxon>
        <taxon>Arthropoda</taxon>
        <taxon>Crustacea</taxon>
        <taxon>Multicrustacea</taxon>
        <taxon>Hexanauplia</taxon>
        <taxon>Copepoda</taxon>
        <taxon>Siphonostomatoida</taxon>
        <taxon>Caligidae</taxon>
        <taxon>Caligus</taxon>
    </lineage>
</organism>
<gene>
    <name evidence="1" type="ORF">FKW44_007158</name>
</gene>
<dbReference type="EMBL" id="CP045893">
    <property type="protein sequence ID" value="QQP54350.1"/>
    <property type="molecule type" value="Genomic_DNA"/>
</dbReference>
<accession>A0A7T8QTD6</accession>